<evidence type="ECO:0008006" key="4">
    <source>
        <dbReference type="Google" id="ProtNLM"/>
    </source>
</evidence>
<dbReference type="EMBL" id="JXUO01000274">
    <property type="protein sequence ID" value="KKZ11639.1"/>
    <property type="molecule type" value="Genomic_DNA"/>
</dbReference>
<reference evidence="2 3" key="1">
    <citation type="submission" date="2015-01" db="EMBL/GenBank/DDBJ databases">
        <title>Lifestyle Evolution in Cyanobacterial Symbionts of Sponges.</title>
        <authorList>
            <person name="Burgsdorf I."/>
            <person name="Slaby B.M."/>
            <person name="Handley K.M."/>
            <person name="Haber M."/>
            <person name="Blom J."/>
            <person name="Marshall C.W."/>
            <person name="Gilbert J.A."/>
            <person name="Hentschel U."/>
            <person name="Steindler L."/>
        </authorList>
    </citation>
    <scope>NUCLEOTIDE SEQUENCE [LARGE SCALE GENOMIC DNA]</scope>
    <source>
        <strain evidence="2">142</strain>
    </source>
</reference>
<dbReference type="AlphaFoldDB" id="A0A6N3X788"/>
<gene>
    <name evidence="2" type="ORF">TH68_08415</name>
</gene>
<proteinExistence type="predicted"/>
<evidence type="ECO:0000256" key="1">
    <source>
        <dbReference type="SAM" id="MobiDB-lite"/>
    </source>
</evidence>
<organism evidence="2 3">
    <name type="scientific">Candidatus Synechococcus spongiarum 142</name>
    <dbReference type="NCBI Taxonomy" id="1608213"/>
    <lineage>
        <taxon>Bacteria</taxon>
        <taxon>Bacillati</taxon>
        <taxon>Cyanobacteriota</taxon>
        <taxon>Cyanophyceae</taxon>
        <taxon>Synechococcales</taxon>
        <taxon>Synechococcaceae</taxon>
        <taxon>Synechococcus</taxon>
    </lineage>
</organism>
<feature type="compositionally biased region" description="Basic and acidic residues" evidence="1">
    <location>
        <begin position="253"/>
        <end position="264"/>
    </location>
</feature>
<feature type="region of interest" description="Disordered" evidence="1">
    <location>
        <begin position="201"/>
        <end position="264"/>
    </location>
</feature>
<name>A0A6N3X788_9SYNE</name>
<comment type="caution">
    <text evidence="2">The sequence shown here is derived from an EMBL/GenBank/DDBJ whole genome shotgun (WGS) entry which is preliminary data.</text>
</comment>
<protein>
    <recommendedName>
        <fullName evidence="4">RNA methyltransferase</fullName>
    </recommendedName>
</protein>
<accession>A0A6N3X788</accession>
<sequence>MALPQELLVSTLLRARVQDNQGADHGVGHQVWMYPPAHRVLGWASRPTSFGPTRSVWRLNQLRHLQGDVAVVSETPAQTQQSTLDLLPTIMGAHLYSHDGLALGRVVDGVVTPKTGAIGHYLVARSDPPLPGASRWRLSPNVILDQQPGRVVAAVGALDDLPLVRAGLRTKALQTGQRWREQIQETSVQAGRQLEDWLHHAPLPQDHGDQDPRRRQGDRAHAGSPSGDQGTEREVWDAWEHPPHRQPSSHQNNESHDPDQEPWL</sequence>
<evidence type="ECO:0000313" key="2">
    <source>
        <dbReference type="EMBL" id="KKZ11639.1"/>
    </source>
</evidence>
<feature type="compositionally biased region" description="Basic and acidic residues" evidence="1">
    <location>
        <begin position="230"/>
        <end position="243"/>
    </location>
</feature>
<feature type="compositionally biased region" description="Basic and acidic residues" evidence="1">
    <location>
        <begin position="206"/>
        <end position="221"/>
    </location>
</feature>
<evidence type="ECO:0000313" key="3">
    <source>
        <dbReference type="Proteomes" id="UP000035054"/>
    </source>
</evidence>
<dbReference type="Proteomes" id="UP000035054">
    <property type="component" value="Unassembled WGS sequence"/>
</dbReference>